<dbReference type="EMBL" id="KP790122">
    <property type="protein sequence ID" value="AKF02782.1"/>
    <property type="molecule type" value="mRNA"/>
</dbReference>
<proteinExistence type="evidence at transcript level"/>
<evidence type="ECO:0000256" key="1">
    <source>
        <dbReference type="SAM" id="SignalP"/>
    </source>
</evidence>
<feature type="chain" id="PRO_5007822331" evidence="1">
    <location>
        <begin position="38"/>
        <end position="121"/>
    </location>
</feature>
<accession>A0A161BY97</accession>
<organism evidence="2">
    <name type="scientific">Radopholus similis</name>
    <name type="common">Burrowing nematode worm</name>
    <name type="synonym">Tylenchus similis</name>
    <dbReference type="NCBI Taxonomy" id="46012"/>
    <lineage>
        <taxon>Eukaryota</taxon>
        <taxon>Metazoa</taxon>
        <taxon>Ecdysozoa</taxon>
        <taxon>Nematoda</taxon>
        <taxon>Chromadorea</taxon>
        <taxon>Rhabditida</taxon>
        <taxon>Tylenchina</taxon>
        <taxon>Tylenchomorpha</taxon>
        <taxon>Tylenchoidea</taxon>
        <taxon>Pratylenchidae</taxon>
        <taxon>Radopholinae</taxon>
        <taxon>Radopholus</taxon>
    </lineage>
</organism>
<protein>
    <submittedName>
        <fullName evidence="2">FMRFamide-related peptide FLP-22</fullName>
    </submittedName>
</protein>
<reference evidence="2" key="1">
    <citation type="submission" date="2015-02" db="EMBL/GenBank/DDBJ databases">
        <title>Identification and sequencing of novel target genes in burrowing nematode, Radopholus similis.</title>
        <authorList>
            <person name="Rosana O.B."/>
            <person name="Eapen S.J."/>
            <person name="Krishna P.B."/>
        </authorList>
    </citation>
    <scope>NUCLEOTIDE SEQUENCE</scope>
    <source>
        <strain evidence="2">R01</strain>
    </source>
</reference>
<keyword evidence="1" id="KW-0732">Signal</keyword>
<dbReference type="AlphaFoldDB" id="A0A161BY97"/>
<sequence length="121" mass="13684">MVPSVQQHLISVRPLLLLALATTMLVTLSSSALGVDAIPYNPQQQLQRYAPIQSLFDAEEALLDEPFARAAREPGVKWMRFGKRAPQGKWMRFGKRAPNAGKWMRFGKRTEANGVERMEME</sequence>
<evidence type="ECO:0000313" key="2">
    <source>
        <dbReference type="EMBL" id="AKF02782.1"/>
    </source>
</evidence>
<name>A0A161BY97_RADSI</name>
<feature type="non-terminal residue" evidence="2">
    <location>
        <position position="1"/>
    </location>
</feature>
<feature type="signal peptide" evidence="1">
    <location>
        <begin position="1"/>
        <end position="37"/>
    </location>
</feature>